<dbReference type="Proteomes" id="UP000465866">
    <property type="component" value="Chromosome"/>
</dbReference>
<protein>
    <submittedName>
        <fullName evidence="5">Phosphoglycerate mutase</fullName>
    </submittedName>
</protein>
<evidence type="ECO:0000256" key="1">
    <source>
        <dbReference type="ARBA" id="ARBA00023152"/>
    </source>
</evidence>
<keyword evidence="6" id="KW-1185">Reference proteome</keyword>
<dbReference type="GO" id="GO:0016791">
    <property type="term" value="F:phosphatase activity"/>
    <property type="evidence" value="ECO:0007669"/>
    <property type="project" value="TreeGrafter"/>
</dbReference>
<dbReference type="SMART" id="SM00855">
    <property type="entry name" value="PGAM"/>
    <property type="match status" value="1"/>
</dbReference>
<reference evidence="5 6" key="1">
    <citation type="journal article" date="2019" name="Emerg. Microbes Infect.">
        <title>Comprehensive subspecies identification of 175 nontuberculous mycobacteria species based on 7547 genomic profiles.</title>
        <authorList>
            <person name="Matsumoto Y."/>
            <person name="Kinjo T."/>
            <person name="Motooka D."/>
            <person name="Nabeya D."/>
            <person name="Jung N."/>
            <person name="Uechi K."/>
            <person name="Horii T."/>
            <person name="Iida T."/>
            <person name="Fujita J."/>
            <person name="Nakamura S."/>
        </authorList>
    </citation>
    <scope>NUCLEOTIDE SEQUENCE [LARGE SCALE GENOMIC DNA]</scope>
    <source>
        <strain evidence="5 6">JCM 12404</strain>
    </source>
</reference>
<dbReference type="EMBL" id="AP022569">
    <property type="protein sequence ID" value="BBX47045.1"/>
    <property type="molecule type" value="Genomic_DNA"/>
</dbReference>
<keyword evidence="2" id="KW-0413">Isomerase</keyword>
<feature type="binding site" evidence="4">
    <location>
        <position position="59"/>
    </location>
    <ligand>
        <name>substrate</name>
    </ligand>
</feature>
<evidence type="ECO:0000313" key="6">
    <source>
        <dbReference type="Proteomes" id="UP000465866"/>
    </source>
</evidence>
<gene>
    <name evidence="5" type="ORF">MCOO_30600</name>
</gene>
<dbReference type="InterPro" id="IPR001345">
    <property type="entry name" value="PG/BPGM_mutase_AS"/>
</dbReference>
<evidence type="ECO:0000313" key="5">
    <source>
        <dbReference type="EMBL" id="BBX47045.1"/>
    </source>
</evidence>
<keyword evidence="1" id="KW-0324">Glycolysis</keyword>
<organism evidence="5 6">
    <name type="scientific">Mycobacterium cookii</name>
    <dbReference type="NCBI Taxonomy" id="1775"/>
    <lineage>
        <taxon>Bacteria</taxon>
        <taxon>Bacillati</taxon>
        <taxon>Actinomycetota</taxon>
        <taxon>Actinomycetes</taxon>
        <taxon>Mycobacteriales</taxon>
        <taxon>Mycobacteriaceae</taxon>
        <taxon>Mycobacterium</taxon>
    </lineage>
</organism>
<dbReference type="KEGG" id="mcoo:MCOO_30600"/>
<dbReference type="AlphaFoldDB" id="A0A7I7KYA2"/>
<dbReference type="Pfam" id="PF00300">
    <property type="entry name" value="His_Phos_1"/>
    <property type="match status" value="1"/>
</dbReference>
<dbReference type="SUPFAM" id="SSF53254">
    <property type="entry name" value="Phosphoglycerate mutase-like"/>
    <property type="match status" value="1"/>
</dbReference>
<dbReference type="Gene3D" id="3.40.50.1240">
    <property type="entry name" value="Phosphoglycerate mutase-like"/>
    <property type="match status" value="1"/>
</dbReference>
<evidence type="ECO:0000256" key="2">
    <source>
        <dbReference type="ARBA" id="ARBA00023235"/>
    </source>
</evidence>
<sequence length="222" mass="24093">MSGRLVLMRHGQSHANVDKRLDTRPPGAELTELGRNQARTFARDATAVPGLLLHSVATRAAQTAAEVSAEFGMLAREVTGIHEVQVGDLENRNDQEAVDEFEATYRRWLEGDRDASMPGGESANQVLDRYLPVLDELRVRYLDDANWTSDIIVVSHGAAIRLTGAVLAELDSAFALEHHLANTEAVILTPAAGGRWGCEQWGARMPPFDASSPPESVADPMG</sequence>
<dbReference type="InterPro" id="IPR013078">
    <property type="entry name" value="His_Pase_superF_clade-1"/>
</dbReference>
<dbReference type="RefSeq" id="WP_163777217.1">
    <property type="nucleotide sequence ID" value="NZ_AP022569.1"/>
</dbReference>
<evidence type="ECO:0000256" key="4">
    <source>
        <dbReference type="PIRSR" id="PIRSR613078-2"/>
    </source>
</evidence>
<dbReference type="InterPro" id="IPR029033">
    <property type="entry name" value="His_PPase_superfam"/>
</dbReference>
<name>A0A7I7KYA2_9MYCO</name>
<accession>A0A7I7KYA2</accession>
<evidence type="ECO:0000256" key="3">
    <source>
        <dbReference type="PIRSR" id="PIRSR613078-1"/>
    </source>
</evidence>
<dbReference type="GO" id="GO:0005737">
    <property type="term" value="C:cytoplasm"/>
    <property type="evidence" value="ECO:0007669"/>
    <property type="project" value="TreeGrafter"/>
</dbReference>
<dbReference type="PROSITE" id="PS00175">
    <property type="entry name" value="PG_MUTASE"/>
    <property type="match status" value="1"/>
</dbReference>
<dbReference type="InterPro" id="IPR050275">
    <property type="entry name" value="PGM_Phosphatase"/>
</dbReference>
<feature type="active site" description="Tele-phosphohistidine intermediate" evidence="3">
    <location>
        <position position="10"/>
    </location>
</feature>
<dbReference type="PANTHER" id="PTHR48100:SF1">
    <property type="entry name" value="HISTIDINE PHOSPHATASE FAMILY PROTEIN-RELATED"/>
    <property type="match status" value="1"/>
</dbReference>
<proteinExistence type="predicted"/>
<feature type="active site" description="Proton donor/acceptor" evidence="3">
    <location>
        <position position="83"/>
    </location>
</feature>
<dbReference type="CDD" id="cd07067">
    <property type="entry name" value="HP_PGM_like"/>
    <property type="match status" value="1"/>
</dbReference>
<dbReference type="PANTHER" id="PTHR48100">
    <property type="entry name" value="BROAD-SPECIFICITY PHOSPHATASE YOR283W-RELATED"/>
    <property type="match status" value="1"/>
</dbReference>
<feature type="binding site" evidence="4">
    <location>
        <begin position="9"/>
        <end position="16"/>
    </location>
    <ligand>
        <name>substrate</name>
    </ligand>
</feature>